<evidence type="ECO:0000256" key="14">
    <source>
        <dbReference type="RuleBase" id="RU003707"/>
    </source>
</evidence>
<dbReference type="PANTHER" id="PTHR23309:SF51">
    <property type="entry name" value="3-HYDROXYACYL-COA DEHYDROGENASE-RELATED"/>
    <property type="match status" value="1"/>
</dbReference>
<dbReference type="InterPro" id="IPR006108">
    <property type="entry name" value="3HC_DH_C"/>
</dbReference>
<accession>A0A370FFA3</accession>
<dbReference type="InterPro" id="IPR036291">
    <property type="entry name" value="NAD(P)-bd_dom_sf"/>
</dbReference>
<dbReference type="SUPFAM" id="SSF51735">
    <property type="entry name" value="NAD(P)-binding Rossmann-fold domains"/>
    <property type="match status" value="1"/>
</dbReference>
<dbReference type="SUPFAM" id="SSF48179">
    <property type="entry name" value="6-phosphogluconate dehydrogenase C-terminal domain-like"/>
    <property type="match status" value="2"/>
</dbReference>
<keyword evidence="4" id="KW-0276">Fatty acid metabolism</keyword>
<evidence type="ECO:0000256" key="1">
    <source>
        <dbReference type="ARBA" id="ARBA00004275"/>
    </source>
</evidence>
<dbReference type="RefSeq" id="WP_114802952.1">
    <property type="nucleotide sequence ID" value="NZ_QQAV01000004.1"/>
</dbReference>
<evidence type="ECO:0000256" key="9">
    <source>
        <dbReference type="ARBA" id="ARBA00023140"/>
    </source>
</evidence>
<dbReference type="CDD" id="cd06558">
    <property type="entry name" value="crotonase-like"/>
    <property type="match status" value="1"/>
</dbReference>
<keyword evidence="6" id="KW-0560">Oxidoreductase</keyword>
<keyword evidence="11" id="KW-0456">Lyase</keyword>
<feature type="domain" description="3-hydroxyacyl-CoA dehydrogenase C-terminal" evidence="15">
    <location>
        <begin position="609"/>
        <end position="697"/>
    </location>
</feature>
<dbReference type="GO" id="GO:0016853">
    <property type="term" value="F:isomerase activity"/>
    <property type="evidence" value="ECO:0007669"/>
    <property type="project" value="UniProtKB-KW"/>
</dbReference>
<gene>
    <name evidence="17" type="ORF">DFR41_104147</name>
</gene>
<dbReference type="SUPFAM" id="SSF52096">
    <property type="entry name" value="ClpP/crotonase"/>
    <property type="match status" value="1"/>
</dbReference>
<evidence type="ECO:0000256" key="8">
    <source>
        <dbReference type="ARBA" id="ARBA00023098"/>
    </source>
</evidence>
<comment type="catalytic activity">
    <reaction evidence="13">
        <text>a (3S)-3-hydroxyacyl-CoA + NAD(+) = a 3-oxoacyl-CoA + NADH + H(+)</text>
        <dbReference type="Rhea" id="RHEA:22432"/>
        <dbReference type="ChEBI" id="CHEBI:15378"/>
        <dbReference type="ChEBI" id="CHEBI:57318"/>
        <dbReference type="ChEBI" id="CHEBI:57540"/>
        <dbReference type="ChEBI" id="CHEBI:57945"/>
        <dbReference type="ChEBI" id="CHEBI:90726"/>
        <dbReference type="EC" id="1.1.1.35"/>
    </reaction>
</comment>
<evidence type="ECO:0000259" key="15">
    <source>
        <dbReference type="Pfam" id="PF00725"/>
    </source>
</evidence>
<dbReference type="FunFam" id="1.10.1040.50:FF:000006">
    <property type="entry name" value="Peroxisomal bifunctional enzyme"/>
    <property type="match status" value="1"/>
</dbReference>
<dbReference type="InterPro" id="IPR006176">
    <property type="entry name" value="3-OHacyl-CoA_DH_NAD-bd"/>
</dbReference>
<dbReference type="Pfam" id="PF00725">
    <property type="entry name" value="3HCDH"/>
    <property type="match status" value="2"/>
</dbReference>
<dbReference type="InterPro" id="IPR001753">
    <property type="entry name" value="Enoyl-CoA_hydra/iso"/>
</dbReference>
<sequence>MTEPVVSLARHGDMAVLTIANPPVNALSKAVVAGLAEAVLAFEADRSFAGLLVHCTGRTFVAGGDIGSFDDPAFSAAPYNRTLARIEAQDRPVVATLHGTVLGGGLELALACHARVALPGTQFGLPEVKLGLLPGSLGTQRLPRAVGVRQALDMISTGRSLDAEAARDAGIVDAVRAGDPLAVGLAYLGELQARGEGVRRLSAQPVPDEGLPADFFAQALQAAAQRKPFHPAARSIVLAVQAAATRPFADGEATEARLFEQLRVSPESQALRHLFFAERQAARIPGLPRDTALRPVRRVGILGAGTMGGGIAMNFANVGLPVTLVEASAEALARGLGIIRRNYEASAAKGRMTSAQVDERMALLHGTLDDTALADCDLVIEAVFEDMALKQQVCARLGAVCRPGAIIATNTSTLDVDVLAEATGRPADVVGLHFFSPANVMRLLEVVRGARTAPDVLATAMQLARTIRKVAVVSGVCYGFIGNRMAEVYMREAEFLLMEGASPSQVDGAVEALGMAMGPCRMLDMAGIDVGARTVIEYGKAGGLPPDDSYRAMVRRLYELGRFGQKTGAGYYRYQGRTPVDDPEVARIAAELAAAHGIARRTDIGAPEIVERLLYPLINEGVRILEEGIAYRPGDIDIVWTAGYGFPDHLGGPMWWADALGLATVADRLTFYGRTRGDRFGYWRVAPLLSELVRSGRRLSDGLPG</sequence>
<dbReference type="Gene3D" id="1.10.1040.50">
    <property type="match status" value="1"/>
</dbReference>
<dbReference type="FunFam" id="3.40.50.720:FF:000009">
    <property type="entry name" value="Fatty oxidation complex, alpha subunit"/>
    <property type="match status" value="1"/>
</dbReference>
<dbReference type="PANTHER" id="PTHR23309">
    <property type="entry name" value="3-HYDROXYACYL-COA DEHYROGENASE"/>
    <property type="match status" value="1"/>
</dbReference>
<dbReference type="Proteomes" id="UP000255265">
    <property type="component" value="Unassembled WGS sequence"/>
</dbReference>
<keyword evidence="10" id="KW-0413">Isomerase</keyword>
<name>A0A370FFA3_9BURK</name>
<dbReference type="GO" id="GO:0006635">
    <property type="term" value="P:fatty acid beta-oxidation"/>
    <property type="evidence" value="ECO:0007669"/>
    <property type="project" value="UniProtKB-UniPathway"/>
</dbReference>
<evidence type="ECO:0000256" key="2">
    <source>
        <dbReference type="ARBA" id="ARBA00005005"/>
    </source>
</evidence>
<evidence type="ECO:0000256" key="10">
    <source>
        <dbReference type="ARBA" id="ARBA00023235"/>
    </source>
</evidence>
<reference evidence="17 18" key="1">
    <citation type="submission" date="2018-07" db="EMBL/GenBank/DDBJ databases">
        <title>Genomic Encyclopedia of Type Strains, Phase IV (KMG-IV): sequencing the most valuable type-strain genomes for metagenomic binning, comparative biology and taxonomic classification.</title>
        <authorList>
            <person name="Goeker M."/>
        </authorList>
    </citation>
    <scope>NUCLEOTIDE SEQUENCE [LARGE SCALE GENOMIC DNA]</scope>
    <source>
        <strain evidence="17 18">DSM 21352</strain>
    </source>
</reference>
<comment type="similarity">
    <text evidence="3">In the N-terminal section; belongs to the enoyl-CoA hydratase/isomerase family.</text>
</comment>
<dbReference type="Pfam" id="PF02737">
    <property type="entry name" value="3HCDH_N"/>
    <property type="match status" value="1"/>
</dbReference>
<comment type="subcellular location">
    <subcellularLocation>
        <location evidence="1">Peroxisome</location>
    </subcellularLocation>
</comment>
<dbReference type="InterPro" id="IPR008927">
    <property type="entry name" value="6-PGluconate_DH-like_C_sf"/>
</dbReference>
<keyword evidence="12" id="KW-0511">Multifunctional enzyme</keyword>
<keyword evidence="18" id="KW-1185">Reference proteome</keyword>
<keyword evidence="9" id="KW-0576">Peroxisome</keyword>
<dbReference type="AlphaFoldDB" id="A0A370FFA3"/>
<evidence type="ECO:0000256" key="5">
    <source>
        <dbReference type="ARBA" id="ARBA00022963"/>
    </source>
</evidence>
<proteinExistence type="inferred from homology"/>
<evidence type="ECO:0000256" key="4">
    <source>
        <dbReference type="ARBA" id="ARBA00022832"/>
    </source>
</evidence>
<dbReference type="EMBL" id="QQAV01000004">
    <property type="protein sequence ID" value="RDI25092.1"/>
    <property type="molecule type" value="Genomic_DNA"/>
</dbReference>
<dbReference type="UniPathway" id="UPA00659"/>
<comment type="caution">
    <text evidence="17">The sequence shown here is derived from an EMBL/GenBank/DDBJ whole genome shotgun (WGS) entry which is preliminary data.</text>
</comment>
<dbReference type="PROSITE" id="PS00166">
    <property type="entry name" value="ENOYL_COA_HYDRATASE"/>
    <property type="match status" value="1"/>
</dbReference>
<dbReference type="GO" id="GO:0003857">
    <property type="term" value="F:(3S)-3-hydroxyacyl-CoA dehydrogenase (NAD+) activity"/>
    <property type="evidence" value="ECO:0007669"/>
    <property type="project" value="UniProtKB-EC"/>
</dbReference>
<dbReference type="Gene3D" id="3.40.50.720">
    <property type="entry name" value="NAD(P)-binding Rossmann-like Domain"/>
    <property type="match status" value="1"/>
</dbReference>
<evidence type="ECO:0000313" key="17">
    <source>
        <dbReference type="EMBL" id="RDI25092.1"/>
    </source>
</evidence>
<protein>
    <submittedName>
        <fullName evidence="17">Short chain enoyl-CoA hydratase /3-hydroxyacyl-CoA dehydrogenase</fullName>
    </submittedName>
</protein>
<comment type="pathway">
    <text evidence="2">Lipid metabolism; fatty acid beta-oxidation.</text>
</comment>
<dbReference type="Gene3D" id="3.90.226.10">
    <property type="entry name" value="2-enoyl-CoA Hydratase, Chain A, domain 1"/>
    <property type="match status" value="1"/>
</dbReference>
<evidence type="ECO:0000256" key="7">
    <source>
        <dbReference type="ARBA" id="ARBA00023027"/>
    </source>
</evidence>
<evidence type="ECO:0000256" key="3">
    <source>
        <dbReference type="ARBA" id="ARBA00008750"/>
    </source>
</evidence>
<dbReference type="Pfam" id="PF00378">
    <property type="entry name" value="ECH_1"/>
    <property type="match status" value="1"/>
</dbReference>
<dbReference type="InterPro" id="IPR018376">
    <property type="entry name" value="Enoyl-CoA_hyd/isom_CS"/>
</dbReference>
<dbReference type="InterPro" id="IPR029045">
    <property type="entry name" value="ClpP/crotonase-like_dom_sf"/>
</dbReference>
<comment type="similarity">
    <text evidence="14">Belongs to the enoyl-CoA hydratase/isomerase family.</text>
</comment>
<dbReference type="OrthoDB" id="5287258at2"/>
<feature type="domain" description="3-hydroxyacyl-CoA dehydrogenase NAD binding" evidence="16">
    <location>
        <begin position="299"/>
        <end position="474"/>
    </location>
</feature>
<dbReference type="GO" id="GO:0004300">
    <property type="term" value="F:enoyl-CoA hydratase activity"/>
    <property type="evidence" value="ECO:0007669"/>
    <property type="project" value="UniProtKB-ARBA"/>
</dbReference>
<evidence type="ECO:0000313" key="18">
    <source>
        <dbReference type="Proteomes" id="UP000255265"/>
    </source>
</evidence>
<keyword evidence="5" id="KW-0442">Lipid degradation</keyword>
<dbReference type="GO" id="GO:0070403">
    <property type="term" value="F:NAD+ binding"/>
    <property type="evidence" value="ECO:0007669"/>
    <property type="project" value="InterPro"/>
</dbReference>
<keyword evidence="7" id="KW-0520">NAD</keyword>
<evidence type="ECO:0000259" key="16">
    <source>
        <dbReference type="Pfam" id="PF02737"/>
    </source>
</evidence>
<evidence type="ECO:0000256" key="12">
    <source>
        <dbReference type="ARBA" id="ARBA00023268"/>
    </source>
</evidence>
<keyword evidence="8" id="KW-0443">Lipid metabolism</keyword>
<evidence type="ECO:0000256" key="13">
    <source>
        <dbReference type="ARBA" id="ARBA00049556"/>
    </source>
</evidence>
<evidence type="ECO:0000256" key="11">
    <source>
        <dbReference type="ARBA" id="ARBA00023239"/>
    </source>
</evidence>
<organism evidence="17 18">
    <name type="scientific">Pseudacidovorax intermedius</name>
    <dbReference type="NCBI Taxonomy" id="433924"/>
    <lineage>
        <taxon>Bacteria</taxon>
        <taxon>Pseudomonadati</taxon>
        <taxon>Pseudomonadota</taxon>
        <taxon>Betaproteobacteria</taxon>
        <taxon>Burkholderiales</taxon>
        <taxon>Comamonadaceae</taxon>
        <taxon>Pseudacidovorax</taxon>
    </lineage>
</organism>
<evidence type="ECO:0000256" key="6">
    <source>
        <dbReference type="ARBA" id="ARBA00023002"/>
    </source>
</evidence>
<feature type="domain" description="3-hydroxyacyl-CoA dehydrogenase C-terminal" evidence="15">
    <location>
        <begin position="479"/>
        <end position="574"/>
    </location>
</feature>